<keyword evidence="2" id="KW-1185">Reference proteome</keyword>
<dbReference type="GeneID" id="89990526"/>
<evidence type="ECO:0000313" key="2">
    <source>
        <dbReference type="Proteomes" id="UP001432216"/>
    </source>
</evidence>
<protein>
    <submittedName>
        <fullName evidence="1">Uncharacterized protein</fullName>
    </submittedName>
</protein>
<accession>A0ABZ2AX58</accession>
<name>A0ABZ2AX58_9TREE</name>
<evidence type="ECO:0000313" key="1">
    <source>
        <dbReference type="EMBL" id="WVO22424.1"/>
    </source>
</evidence>
<gene>
    <name evidence="1" type="ORF">IAS62_003754</name>
</gene>
<proteinExistence type="predicted"/>
<organism evidence="1 2">
    <name type="scientific">Cryptococcus decagattii</name>
    <dbReference type="NCBI Taxonomy" id="1859122"/>
    <lineage>
        <taxon>Eukaryota</taxon>
        <taxon>Fungi</taxon>
        <taxon>Dikarya</taxon>
        <taxon>Basidiomycota</taxon>
        <taxon>Agaricomycotina</taxon>
        <taxon>Tremellomycetes</taxon>
        <taxon>Tremellales</taxon>
        <taxon>Cryptococcaceae</taxon>
        <taxon>Cryptococcus</taxon>
        <taxon>Cryptococcus gattii species complex</taxon>
    </lineage>
</organism>
<sequence length="66" mass="7331">MSLSFTVFLDENMTILCTGSRYKKGRVGQTFSSQIKVKKSDLHPGNHAIKCFRTSASESDVFEGDV</sequence>
<dbReference type="Proteomes" id="UP001432216">
    <property type="component" value="Chromosome 6"/>
</dbReference>
<dbReference type="EMBL" id="CP143811">
    <property type="protein sequence ID" value="WVO22424.1"/>
    <property type="molecule type" value="Genomic_DNA"/>
</dbReference>
<dbReference type="RefSeq" id="XP_064721663.1">
    <property type="nucleotide sequence ID" value="XM_064865591.1"/>
</dbReference>
<reference evidence="1 2" key="1">
    <citation type="submission" date="2024-01" db="EMBL/GenBank/DDBJ databases">
        <title>Comparative genomics of Cryptococcus and Kwoniella reveals pathogenesis evolution and contrasting modes of karyotype evolution via chromosome fusion or intercentromeric recombination.</title>
        <authorList>
            <person name="Coelho M.A."/>
            <person name="David-Palma M."/>
            <person name="Shea T."/>
            <person name="Bowers K."/>
            <person name="McGinley-Smith S."/>
            <person name="Mohammad A.W."/>
            <person name="Gnirke A."/>
            <person name="Yurkov A.M."/>
            <person name="Nowrousian M."/>
            <person name="Sun S."/>
            <person name="Cuomo C.A."/>
            <person name="Heitman J."/>
        </authorList>
    </citation>
    <scope>NUCLEOTIDE SEQUENCE [LARGE SCALE GENOMIC DNA]</scope>
    <source>
        <strain evidence="1 2">7685027</strain>
    </source>
</reference>